<organism evidence="2 3">
    <name type="scientific">Fusarium austroafricanum</name>
    <dbReference type="NCBI Taxonomy" id="2364996"/>
    <lineage>
        <taxon>Eukaryota</taxon>
        <taxon>Fungi</taxon>
        <taxon>Dikarya</taxon>
        <taxon>Ascomycota</taxon>
        <taxon>Pezizomycotina</taxon>
        <taxon>Sordariomycetes</taxon>
        <taxon>Hypocreomycetidae</taxon>
        <taxon>Hypocreales</taxon>
        <taxon>Nectriaceae</taxon>
        <taxon>Fusarium</taxon>
        <taxon>Fusarium concolor species complex</taxon>
    </lineage>
</organism>
<evidence type="ECO:0000313" key="2">
    <source>
        <dbReference type="EMBL" id="KAF4449987.1"/>
    </source>
</evidence>
<name>A0A8H4P6K9_9HYPO</name>
<reference evidence="2" key="1">
    <citation type="submission" date="2020-01" db="EMBL/GenBank/DDBJ databases">
        <title>Identification and distribution of gene clusters putatively required for synthesis of sphingolipid metabolism inhibitors in phylogenetically diverse species of the filamentous fungus Fusarium.</title>
        <authorList>
            <person name="Kim H.-S."/>
            <person name="Busman M."/>
            <person name="Brown D.W."/>
            <person name="Divon H."/>
            <person name="Uhlig S."/>
            <person name="Proctor R.H."/>
        </authorList>
    </citation>
    <scope>NUCLEOTIDE SEQUENCE</scope>
    <source>
        <strain evidence="2">NRRL 53441</strain>
    </source>
</reference>
<dbReference type="AlphaFoldDB" id="A0A8H4P6K9"/>
<evidence type="ECO:0000256" key="1">
    <source>
        <dbReference type="SAM" id="MobiDB-lite"/>
    </source>
</evidence>
<evidence type="ECO:0000313" key="3">
    <source>
        <dbReference type="Proteomes" id="UP000605986"/>
    </source>
</evidence>
<feature type="compositionally biased region" description="Basic and acidic residues" evidence="1">
    <location>
        <begin position="182"/>
        <end position="198"/>
    </location>
</feature>
<comment type="caution">
    <text evidence="2">The sequence shown here is derived from an EMBL/GenBank/DDBJ whole genome shotgun (WGS) entry which is preliminary data.</text>
</comment>
<sequence>MAFSSQSETGKKQYNSNTIEAVKQRVYSGFLERFNLDEEELDEVFGNVDSKQFFQTMQSILKLGCHRVSWEEIKEQLQLALETRPAEKLQPKHAKKALSELEHMARTQQPRSSLAAGRNPFMSTPTYSERRLALLESSRMGATPSDGEGSEFWPHEDSPGITRQSTRDYKGKGVASSSFKPLSERKKGLADARRRRENSTISSHGSDESTFELEPKTDDMTKPPAISQEIVNDSDDENDISTNPATNVLYIATSRYKELRDESSWFQLKIYPSVRRVTGSVFTVLDPKTLGNLEQFLGPGLCSQIGRKAFDSALKGKSVEAETAYLHQMVFTMMAARATRRISLALRPWEMISGNASYLNDLVSHDMHPKLVIFLPTDSMIWQQQENLIAVYNALQAACVQHPQGNARVYPTWYEAFNAGVKMADIRAFDTVAKTAPFAFSYRPKTCFGHGVCILADQETTIFKGTFSWGSSHIRELECTSKEAQGLIRCTQGGKLPKKPVRRPLPRVSGDLPESMPGRQWFHQEKIDALQRWRQLRVFMAGDDIVEIGYSFMSESPAEPAIKSFQAEWQFKWIKKKADREAKVAELKSFCRWWRRQLLDNYGDLFETLRVGVRFDIGISEESPNCRFFINDAVRWMSVPFCSADICIWPHAKICTELGKRFAREFGEIPRGEGEEEEEDGESTQQQQKWGAKGWGDYDDGDDDDDDEGVEKGDVKKEDGKKKGKQVVRPRVRRTGRKTAEEEEGGE</sequence>
<feature type="region of interest" description="Disordered" evidence="1">
    <location>
        <begin position="671"/>
        <end position="747"/>
    </location>
</feature>
<dbReference type="OrthoDB" id="4789692at2759"/>
<dbReference type="EMBL" id="JAADJG010000262">
    <property type="protein sequence ID" value="KAF4449987.1"/>
    <property type="molecule type" value="Genomic_DNA"/>
</dbReference>
<proteinExistence type="predicted"/>
<feature type="region of interest" description="Disordered" evidence="1">
    <location>
        <begin position="140"/>
        <end position="223"/>
    </location>
</feature>
<feature type="compositionally biased region" description="Acidic residues" evidence="1">
    <location>
        <begin position="697"/>
        <end position="709"/>
    </location>
</feature>
<gene>
    <name evidence="2" type="ORF">F53441_6820</name>
</gene>
<dbReference type="Proteomes" id="UP000605986">
    <property type="component" value="Unassembled WGS sequence"/>
</dbReference>
<feature type="compositionally biased region" description="Basic residues" evidence="1">
    <location>
        <begin position="722"/>
        <end position="737"/>
    </location>
</feature>
<feature type="compositionally biased region" description="Basic and acidic residues" evidence="1">
    <location>
        <begin position="710"/>
        <end position="721"/>
    </location>
</feature>
<accession>A0A8H4P6K9</accession>
<protein>
    <submittedName>
        <fullName evidence="2">Uncharacterized protein</fullName>
    </submittedName>
</protein>
<keyword evidence="3" id="KW-1185">Reference proteome</keyword>